<dbReference type="Pfam" id="PF06912">
    <property type="entry name" value="DUF1275"/>
    <property type="match status" value="1"/>
</dbReference>
<gene>
    <name evidence="2" type="ordered locus">TASI_0299</name>
</gene>
<reference evidence="2 3" key="2">
    <citation type="journal article" date="2012" name="PLoS ONE">
        <title>Genomic characterization of the taylorella genus.</title>
        <authorList>
            <person name="Hebert L."/>
            <person name="Moumen B."/>
            <person name="Pons N."/>
            <person name="Duquesne F."/>
            <person name="Breuil M.F."/>
            <person name="Goux D."/>
            <person name="Batto J.M."/>
            <person name="Laugier C."/>
            <person name="Renault P."/>
            <person name="Petry S."/>
        </authorList>
    </citation>
    <scope>NUCLEOTIDE SEQUENCE [LARGE SCALE GENOMIC DNA]</scope>
    <source>
        <strain evidence="2 3">MCE3</strain>
    </source>
</reference>
<organism evidence="2 3">
    <name type="scientific">Taylorella asinigenitalis (strain MCE3)</name>
    <dbReference type="NCBI Taxonomy" id="1008459"/>
    <lineage>
        <taxon>Bacteria</taxon>
        <taxon>Pseudomonadati</taxon>
        <taxon>Pseudomonadota</taxon>
        <taxon>Betaproteobacteria</taxon>
        <taxon>Burkholderiales</taxon>
        <taxon>Alcaligenaceae</taxon>
        <taxon>Taylorella</taxon>
    </lineage>
</organism>
<keyword evidence="1" id="KW-1133">Transmembrane helix</keyword>
<feature type="transmembrane region" description="Helical" evidence="1">
    <location>
        <begin position="20"/>
        <end position="41"/>
    </location>
</feature>
<name>G4QCF2_TAYAM</name>
<feature type="transmembrane region" description="Helical" evidence="1">
    <location>
        <begin position="197"/>
        <end position="216"/>
    </location>
</feature>
<evidence type="ECO:0000256" key="1">
    <source>
        <dbReference type="SAM" id="Phobius"/>
    </source>
</evidence>
<dbReference type="Proteomes" id="UP000009284">
    <property type="component" value="Chromosome"/>
</dbReference>
<sequence>MLAKYSRRLTGKARTYSANVELACFLSFVAGAINAGGFFAVGEYTSHMTGIVSHMADMLTIGDLEYLFWGLGALMAFIAGSACTSMIINFARHRYWQSEYALPIFIEANGLIFFGVMDGLQLNVSWLWTPFTVATLCFIMGLQNAIITDISNYKLRSTHMTGTVTDIGIELGKAFYWNRADRDGQKVHPVRANMKKLWLLVEVLILFFIGGVSGAIGYSYFGFSFTVYVGLVLLYISSTPLLDDLRQIVKRLNSPPVVFDSAPEMEKENVIATPEDRPDITVTWKDDLSPADWAEAQEAEIWALDHRELLEAETNEGPEETPAKTWMRQ</sequence>
<dbReference type="AlphaFoldDB" id="G4QCF2"/>
<dbReference type="PANTHER" id="PTHR37314">
    <property type="entry name" value="SLR0142 PROTEIN"/>
    <property type="match status" value="1"/>
</dbReference>
<evidence type="ECO:0000313" key="2">
    <source>
        <dbReference type="EMBL" id="AEP36082.1"/>
    </source>
</evidence>
<accession>G4QCF2</accession>
<protein>
    <submittedName>
        <fullName evidence="2">Putative transmembrane protein</fullName>
    </submittedName>
</protein>
<dbReference type="eggNOG" id="COG3619">
    <property type="taxonomic scope" value="Bacteria"/>
</dbReference>
<feature type="transmembrane region" description="Helical" evidence="1">
    <location>
        <begin position="126"/>
        <end position="147"/>
    </location>
</feature>
<dbReference type="InterPro" id="IPR010699">
    <property type="entry name" value="DUF1275"/>
</dbReference>
<dbReference type="OrthoDB" id="270162at2"/>
<feature type="transmembrane region" description="Helical" evidence="1">
    <location>
        <begin position="100"/>
        <end position="120"/>
    </location>
</feature>
<dbReference type="PANTHER" id="PTHR37314:SF4">
    <property type="entry name" value="UPF0700 TRANSMEMBRANE PROTEIN YOAK"/>
    <property type="match status" value="1"/>
</dbReference>
<dbReference type="HOGENOM" id="CLU_073333_0_0_4"/>
<keyword evidence="3" id="KW-1185">Reference proteome</keyword>
<feature type="transmembrane region" description="Helical" evidence="1">
    <location>
        <begin position="222"/>
        <end position="242"/>
    </location>
</feature>
<proteinExistence type="predicted"/>
<keyword evidence="1 2" id="KW-0812">Transmembrane</keyword>
<dbReference type="RefSeq" id="WP_014110980.1">
    <property type="nucleotide sequence ID" value="NC_016043.1"/>
</dbReference>
<reference key="1">
    <citation type="submission" date="2011-09" db="EMBL/GenBank/DDBJ databases">
        <title>Genomic characterization of the Taylorella genus.</title>
        <authorList>
            <person name="Hebert L."/>
            <person name="Moumen B."/>
            <person name="Pons N."/>
            <person name="Duquesne F."/>
            <person name="Breuil M.-F."/>
            <person name="Goux D."/>
            <person name="Batto J.-M."/>
            <person name="Renault P."/>
            <person name="Laugier C."/>
            <person name="Petry S."/>
        </authorList>
    </citation>
    <scope>NUCLEOTIDE SEQUENCE</scope>
    <source>
        <strain>MCE3</strain>
    </source>
</reference>
<keyword evidence="1" id="KW-0472">Membrane</keyword>
<dbReference type="KEGG" id="tas:TASI_0299"/>
<dbReference type="EMBL" id="CP003059">
    <property type="protein sequence ID" value="AEP36082.1"/>
    <property type="molecule type" value="Genomic_DNA"/>
</dbReference>
<evidence type="ECO:0000313" key="3">
    <source>
        <dbReference type="Proteomes" id="UP000009284"/>
    </source>
</evidence>
<feature type="transmembrane region" description="Helical" evidence="1">
    <location>
        <begin position="66"/>
        <end position="88"/>
    </location>
</feature>